<dbReference type="RefSeq" id="WP_295368736.1">
    <property type="nucleotide sequence ID" value="NZ_DYUC01000040.1"/>
</dbReference>
<reference evidence="2" key="2">
    <citation type="submission" date="2021-09" db="EMBL/GenBank/DDBJ databases">
        <authorList>
            <person name="Gilroy R."/>
        </authorList>
    </citation>
    <scope>NUCLEOTIDE SEQUENCE</scope>
    <source>
        <strain evidence="2">CHK179-5677</strain>
    </source>
</reference>
<dbReference type="Proteomes" id="UP000760668">
    <property type="component" value="Unassembled WGS sequence"/>
</dbReference>
<reference evidence="2" key="1">
    <citation type="journal article" date="2021" name="PeerJ">
        <title>Extensive microbial diversity within the chicken gut microbiome revealed by metagenomics and culture.</title>
        <authorList>
            <person name="Gilroy R."/>
            <person name="Ravi A."/>
            <person name="Getino M."/>
            <person name="Pursley I."/>
            <person name="Horton D.L."/>
            <person name="Alikhan N.F."/>
            <person name="Baker D."/>
            <person name="Gharbi K."/>
            <person name="Hall N."/>
            <person name="Watson M."/>
            <person name="Adriaenssens E.M."/>
            <person name="Foster-Nyarko E."/>
            <person name="Jarju S."/>
            <person name="Secka A."/>
            <person name="Antonio M."/>
            <person name="Oren A."/>
            <person name="Chaudhuri R.R."/>
            <person name="La Ragione R."/>
            <person name="Hildebrand F."/>
            <person name="Pallen M.J."/>
        </authorList>
    </citation>
    <scope>NUCLEOTIDE SEQUENCE</scope>
    <source>
        <strain evidence="2">CHK179-5677</strain>
    </source>
</reference>
<evidence type="ECO:0000256" key="1">
    <source>
        <dbReference type="SAM" id="Phobius"/>
    </source>
</evidence>
<name>A0A921MKP2_9FIRM</name>
<organism evidence="2 3">
    <name type="scientific">Pseudoflavonifractor capillosus</name>
    <dbReference type="NCBI Taxonomy" id="106588"/>
    <lineage>
        <taxon>Bacteria</taxon>
        <taxon>Bacillati</taxon>
        <taxon>Bacillota</taxon>
        <taxon>Clostridia</taxon>
        <taxon>Eubacteriales</taxon>
        <taxon>Oscillospiraceae</taxon>
        <taxon>Pseudoflavonifractor</taxon>
    </lineage>
</organism>
<comment type="caution">
    <text evidence="2">The sequence shown here is derived from an EMBL/GenBank/DDBJ whole genome shotgun (WGS) entry which is preliminary data.</text>
</comment>
<evidence type="ECO:0000313" key="3">
    <source>
        <dbReference type="Proteomes" id="UP000760668"/>
    </source>
</evidence>
<sequence length="193" mass="20313">MNRRRSRQRVRWLTRMALLTAAAVVLGYIERLIPMPGSIPGIKLGLANTVLLYAIYLLDTRSAFVLMILKVGLSGLLYGGVSAMMFSLGGGLCSLVMMLLVKKLGGGNVSIIGVSVVGAVFHNVGQTAVAALMVNTAALMGYVPFLLVAAVVTGVLTGIAGKYAIQGLKASGLENVSMPGKETKQDHPQEEPK</sequence>
<evidence type="ECO:0000313" key="2">
    <source>
        <dbReference type="EMBL" id="HJG86264.1"/>
    </source>
</evidence>
<accession>A0A921MKP2</accession>
<dbReference type="InterPro" id="IPR014535">
    <property type="entry name" value="Hpre_diP_synt_I"/>
</dbReference>
<dbReference type="Pfam" id="PF07456">
    <property type="entry name" value="Hpre_diP_synt_I"/>
    <property type="match status" value="1"/>
</dbReference>
<dbReference type="EMBL" id="DYUC01000040">
    <property type="protein sequence ID" value="HJG86264.1"/>
    <property type="molecule type" value="Genomic_DNA"/>
</dbReference>
<proteinExistence type="predicted"/>
<keyword evidence="1" id="KW-0812">Transmembrane</keyword>
<gene>
    <name evidence="2" type="ORF">K8V01_04465</name>
</gene>
<dbReference type="PIRSF" id="PIRSF027391">
    <property type="entry name" value="Hpre_diP_synt_I"/>
    <property type="match status" value="1"/>
</dbReference>
<protein>
    <submittedName>
        <fullName evidence="2">Gx transporter family protein</fullName>
    </submittedName>
</protein>
<dbReference type="InterPro" id="IPR010898">
    <property type="entry name" value="Hpre_diP_synth_I"/>
</dbReference>
<keyword evidence="1" id="KW-0472">Membrane</keyword>
<dbReference type="AlphaFoldDB" id="A0A921MKP2"/>
<keyword evidence="1" id="KW-1133">Transmembrane helix</keyword>
<feature type="transmembrane region" description="Helical" evidence="1">
    <location>
        <begin position="12"/>
        <end position="30"/>
    </location>
</feature>
<dbReference type="Gene3D" id="1.10.1760.20">
    <property type="match status" value="1"/>
</dbReference>
<feature type="transmembrane region" description="Helical" evidence="1">
    <location>
        <begin position="142"/>
        <end position="165"/>
    </location>
</feature>